<gene>
    <name evidence="5" type="ORF">FEM48_Zijuj03G0040800</name>
</gene>
<evidence type="ECO:0000256" key="3">
    <source>
        <dbReference type="ARBA" id="ARBA00022946"/>
    </source>
</evidence>
<comment type="similarity">
    <text evidence="1">Belongs to the mTERF family.</text>
</comment>
<keyword evidence="2" id="KW-0804">Transcription</keyword>
<feature type="region of interest" description="Disordered" evidence="4">
    <location>
        <begin position="84"/>
        <end position="103"/>
    </location>
</feature>
<evidence type="ECO:0000256" key="4">
    <source>
        <dbReference type="SAM" id="MobiDB-lite"/>
    </source>
</evidence>
<evidence type="ECO:0000256" key="1">
    <source>
        <dbReference type="ARBA" id="ARBA00007692"/>
    </source>
</evidence>
<dbReference type="InterPro" id="IPR038538">
    <property type="entry name" value="MTERF_sf"/>
</dbReference>
<evidence type="ECO:0000313" key="6">
    <source>
        <dbReference type="Proteomes" id="UP000813462"/>
    </source>
</evidence>
<dbReference type="Gene3D" id="1.25.70.10">
    <property type="entry name" value="Transcription termination factor 3, mitochondrial"/>
    <property type="match status" value="1"/>
</dbReference>
<keyword evidence="3" id="KW-0809">Transit peptide</keyword>
<dbReference type="InterPro" id="IPR003690">
    <property type="entry name" value="MTERF"/>
</dbReference>
<dbReference type="AlphaFoldDB" id="A0A978VN28"/>
<evidence type="ECO:0000313" key="5">
    <source>
        <dbReference type="EMBL" id="KAH7536953.1"/>
    </source>
</evidence>
<reference evidence="5" key="1">
    <citation type="journal article" date="2021" name="Front. Plant Sci.">
        <title>Chromosome-Scale Genome Assembly for Chinese Sour Jujube and Insights Into Its Genome Evolution and Domestication Signature.</title>
        <authorList>
            <person name="Shen L.-Y."/>
            <person name="Luo H."/>
            <person name="Wang X.-L."/>
            <person name="Wang X.-M."/>
            <person name="Qiu X.-J."/>
            <person name="Liu H."/>
            <person name="Zhou S.-S."/>
            <person name="Jia K.-H."/>
            <person name="Nie S."/>
            <person name="Bao Y.-T."/>
            <person name="Zhang R.-G."/>
            <person name="Yun Q.-Z."/>
            <person name="Chai Y.-H."/>
            <person name="Lu J.-Y."/>
            <person name="Li Y."/>
            <person name="Zhao S.-W."/>
            <person name="Mao J.-F."/>
            <person name="Jia S.-G."/>
            <person name="Mao Y.-M."/>
        </authorList>
    </citation>
    <scope>NUCLEOTIDE SEQUENCE</scope>
    <source>
        <strain evidence="5">AT0</strain>
        <tissue evidence="5">Leaf</tissue>
    </source>
</reference>
<dbReference type="GO" id="GO:0006353">
    <property type="term" value="P:DNA-templated transcription termination"/>
    <property type="evidence" value="ECO:0007669"/>
    <property type="project" value="UniProtKB-KW"/>
</dbReference>
<evidence type="ECO:0000256" key="2">
    <source>
        <dbReference type="ARBA" id="ARBA00022472"/>
    </source>
</evidence>
<dbReference type="Pfam" id="PF02536">
    <property type="entry name" value="mTERF"/>
    <property type="match status" value="1"/>
</dbReference>
<sequence length="352" mass="39676">MIFNDDDLHAVTGLGRSRQDCIPIRCLVATFREWDNLTCTVKESHSRRIKLTRFPPGSVFVPNSSSHSPLSRWCLSLVLSPSRSTRSSQQRSSSSPVNVHGLLRPLHPSEEETQPISMISSSSCSLQCLSYRSTVRICLLKCGFKQQQPDLVPPIANSKWRLVAMQLKNLLSLLQKRFFKTSTILSATSSIPSSSFTALSAPKTLQVDKSNAQNPQSVLSFLKSYKFDDTHIAKLISQRPSLLQSKILTNLSPKFQFLVENGFSGELLPKLIVSNSRILYRSLDSKIKPIRIRPRYHVLKVLVSKELIKHDNKPGWVFRQSETAFLDNYVFKYAGEVPNLLEVYNAAKTKAI</sequence>
<organism evidence="5 6">
    <name type="scientific">Ziziphus jujuba var. spinosa</name>
    <dbReference type="NCBI Taxonomy" id="714518"/>
    <lineage>
        <taxon>Eukaryota</taxon>
        <taxon>Viridiplantae</taxon>
        <taxon>Streptophyta</taxon>
        <taxon>Embryophyta</taxon>
        <taxon>Tracheophyta</taxon>
        <taxon>Spermatophyta</taxon>
        <taxon>Magnoliopsida</taxon>
        <taxon>eudicotyledons</taxon>
        <taxon>Gunneridae</taxon>
        <taxon>Pentapetalae</taxon>
        <taxon>rosids</taxon>
        <taxon>fabids</taxon>
        <taxon>Rosales</taxon>
        <taxon>Rhamnaceae</taxon>
        <taxon>Paliureae</taxon>
        <taxon>Ziziphus</taxon>
    </lineage>
</organism>
<dbReference type="Proteomes" id="UP000813462">
    <property type="component" value="Unassembled WGS sequence"/>
</dbReference>
<dbReference type="PANTHER" id="PTHR13068">
    <property type="entry name" value="CGI-12 PROTEIN-RELATED"/>
    <property type="match status" value="1"/>
</dbReference>
<dbReference type="EMBL" id="JAEACU010000003">
    <property type="protein sequence ID" value="KAH7536953.1"/>
    <property type="molecule type" value="Genomic_DNA"/>
</dbReference>
<dbReference type="SMART" id="SM00733">
    <property type="entry name" value="Mterf"/>
    <property type="match status" value="2"/>
</dbReference>
<comment type="caution">
    <text evidence="5">The sequence shown here is derived from an EMBL/GenBank/DDBJ whole genome shotgun (WGS) entry which is preliminary data.</text>
</comment>
<accession>A0A978VN28</accession>
<protein>
    <submittedName>
        <fullName evidence="5">Uncharacterized protein</fullName>
    </submittedName>
</protein>
<feature type="compositionally biased region" description="Low complexity" evidence="4">
    <location>
        <begin position="84"/>
        <end position="97"/>
    </location>
</feature>
<keyword evidence="2" id="KW-0806">Transcription termination</keyword>
<dbReference type="GO" id="GO:0003676">
    <property type="term" value="F:nucleic acid binding"/>
    <property type="evidence" value="ECO:0007669"/>
    <property type="project" value="InterPro"/>
</dbReference>
<proteinExistence type="inferred from homology"/>
<keyword evidence="2" id="KW-0805">Transcription regulation</keyword>
<name>A0A978VN28_ZIZJJ</name>
<dbReference type="PANTHER" id="PTHR13068:SF31">
    <property type="entry name" value="TRANSCRIPTION TERMINATION FACTOR MTERF2, CHLOROPLASTIC-LIKE"/>
    <property type="match status" value="1"/>
</dbReference>